<protein>
    <submittedName>
        <fullName evidence="2">Uncharacterized protein</fullName>
    </submittedName>
</protein>
<dbReference type="AlphaFoldDB" id="A0AAD5C1K2"/>
<feature type="transmembrane region" description="Helical" evidence="1">
    <location>
        <begin position="37"/>
        <end position="56"/>
    </location>
</feature>
<comment type="caution">
    <text evidence="2">The sequence shown here is derived from an EMBL/GenBank/DDBJ whole genome shotgun (WGS) entry which is preliminary data.</text>
</comment>
<dbReference type="Proteomes" id="UP001206925">
    <property type="component" value="Unassembled WGS sequence"/>
</dbReference>
<organism evidence="2 3">
    <name type="scientific">Ambrosia artemisiifolia</name>
    <name type="common">Common ragweed</name>
    <dbReference type="NCBI Taxonomy" id="4212"/>
    <lineage>
        <taxon>Eukaryota</taxon>
        <taxon>Viridiplantae</taxon>
        <taxon>Streptophyta</taxon>
        <taxon>Embryophyta</taxon>
        <taxon>Tracheophyta</taxon>
        <taxon>Spermatophyta</taxon>
        <taxon>Magnoliopsida</taxon>
        <taxon>eudicotyledons</taxon>
        <taxon>Gunneridae</taxon>
        <taxon>Pentapetalae</taxon>
        <taxon>asterids</taxon>
        <taxon>campanulids</taxon>
        <taxon>Asterales</taxon>
        <taxon>Asteraceae</taxon>
        <taxon>Asteroideae</taxon>
        <taxon>Heliantheae alliance</taxon>
        <taxon>Heliantheae</taxon>
        <taxon>Ambrosia</taxon>
    </lineage>
</organism>
<evidence type="ECO:0000256" key="1">
    <source>
        <dbReference type="SAM" id="Phobius"/>
    </source>
</evidence>
<keyword evidence="1" id="KW-1133">Transmembrane helix</keyword>
<keyword evidence="3" id="KW-1185">Reference proteome</keyword>
<keyword evidence="1" id="KW-0472">Membrane</keyword>
<sequence>MKKLGVAAVSLMIGILAVCYVALSIVGIGIVKAAQHVGFLGCDFLYVFVLWIQYFVPPMMATAWENFLLIPHKNVGVSVDAFMSLAVMAQGPVEFARMNLGMMP</sequence>
<feature type="transmembrane region" description="Helical" evidence="1">
    <location>
        <begin position="6"/>
        <end position="30"/>
    </location>
</feature>
<proteinExistence type="predicted"/>
<name>A0AAD5C1K2_AMBAR</name>
<accession>A0AAD5C1K2</accession>
<dbReference type="EMBL" id="JAMZMK010010049">
    <property type="protein sequence ID" value="KAI7733275.1"/>
    <property type="molecule type" value="Genomic_DNA"/>
</dbReference>
<reference evidence="2" key="1">
    <citation type="submission" date="2022-06" db="EMBL/GenBank/DDBJ databases">
        <title>Uncovering the hologenomic basis of an extraordinary plant invasion.</title>
        <authorList>
            <person name="Bieker V.C."/>
            <person name="Martin M.D."/>
            <person name="Gilbert T."/>
            <person name="Hodgins K."/>
            <person name="Battlay P."/>
            <person name="Petersen B."/>
            <person name="Wilson J."/>
        </authorList>
    </citation>
    <scope>NUCLEOTIDE SEQUENCE</scope>
    <source>
        <strain evidence="2">AA19_3_7</strain>
        <tissue evidence="2">Leaf</tissue>
    </source>
</reference>
<keyword evidence="1" id="KW-0812">Transmembrane</keyword>
<feature type="non-terminal residue" evidence="2">
    <location>
        <position position="1"/>
    </location>
</feature>
<evidence type="ECO:0000313" key="3">
    <source>
        <dbReference type="Proteomes" id="UP001206925"/>
    </source>
</evidence>
<evidence type="ECO:0000313" key="2">
    <source>
        <dbReference type="EMBL" id="KAI7733275.1"/>
    </source>
</evidence>
<gene>
    <name evidence="2" type="ORF">M8C21_007250</name>
</gene>